<feature type="domain" description="GIR1-like zinc ribbon" evidence="2">
    <location>
        <begin position="27"/>
        <end position="49"/>
    </location>
</feature>
<proteinExistence type="predicted"/>
<gene>
    <name evidence="3" type="ORF">U9M48_004315</name>
</gene>
<evidence type="ECO:0000256" key="1">
    <source>
        <dbReference type="SAM" id="MobiDB-lite"/>
    </source>
</evidence>
<sequence>MSQEEGYASPQEDGSRGQCFELDDVSMYVMLSWEDPRCPKCHNATLLDFNDGHPAPPAAAPVKRRAMDRADRSDRLLS</sequence>
<evidence type="ECO:0000313" key="3">
    <source>
        <dbReference type="EMBL" id="WVZ53357.1"/>
    </source>
</evidence>
<dbReference type="Pfam" id="PF24747">
    <property type="entry name" value="Zn-ribbon_GIR1"/>
    <property type="match status" value="1"/>
</dbReference>
<dbReference type="Proteomes" id="UP001341281">
    <property type="component" value="Chromosome 01"/>
</dbReference>
<organism evidence="3 4">
    <name type="scientific">Paspalum notatum var. saurae</name>
    <dbReference type="NCBI Taxonomy" id="547442"/>
    <lineage>
        <taxon>Eukaryota</taxon>
        <taxon>Viridiplantae</taxon>
        <taxon>Streptophyta</taxon>
        <taxon>Embryophyta</taxon>
        <taxon>Tracheophyta</taxon>
        <taxon>Spermatophyta</taxon>
        <taxon>Magnoliopsida</taxon>
        <taxon>Liliopsida</taxon>
        <taxon>Poales</taxon>
        <taxon>Poaceae</taxon>
        <taxon>PACMAD clade</taxon>
        <taxon>Panicoideae</taxon>
        <taxon>Andropogonodae</taxon>
        <taxon>Paspaleae</taxon>
        <taxon>Paspalinae</taxon>
        <taxon>Paspalum</taxon>
    </lineage>
</organism>
<keyword evidence="4" id="KW-1185">Reference proteome</keyword>
<protein>
    <recommendedName>
        <fullName evidence="2">GIR1-like zinc ribbon domain-containing protein</fullName>
    </recommendedName>
</protein>
<evidence type="ECO:0000313" key="4">
    <source>
        <dbReference type="Proteomes" id="UP001341281"/>
    </source>
</evidence>
<feature type="compositionally biased region" description="Basic and acidic residues" evidence="1">
    <location>
        <begin position="65"/>
        <end position="78"/>
    </location>
</feature>
<accession>A0AAQ3SIY6</accession>
<reference evidence="3 4" key="1">
    <citation type="submission" date="2024-02" db="EMBL/GenBank/DDBJ databases">
        <title>High-quality chromosome-scale genome assembly of Pensacola bahiagrass (Paspalum notatum Flugge var. saurae).</title>
        <authorList>
            <person name="Vega J.M."/>
            <person name="Podio M."/>
            <person name="Orjuela J."/>
            <person name="Siena L.A."/>
            <person name="Pessino S.C."/>
            <person name="Combes M.C."/>
            <person name="Mariac C."/>
            <person name="Albertini E."/>
            <person name="Pupilli F."/>
            <person name="Ortiz J.P.A."/>
            <person name="Leblanc O."/>
        </authorList>
    </citation>
    <scope>NUCLEOTIDE SEQUENCE [LARGE SCALE GENOMIC DNA]</scope>
    <source>
        <strain evidence="3">R1</strain>
        <tissue evidence="3">Leaf</tissue>
    </source>
</reference>
<dbReference type="EMBL" id="CP144745">
    <property type="protein sequence ID" value="WVZ53357.1"/>
    <property type="molecule type" value="Genomic_DNA"/>
</dbReference>
<name>A0AAQ3SIY6_PASNO</name>
<feature type="region of interest" description="Disordered" evidence="1">
    <location>
        <begin position="46"/>
        <end position="78"/>
    </location>
</feature>
<evidence type="ECO:0000259" key="2">
    <source>
        <dbReference type="Pfam" id="PF24747"/>
    </source>
</evidence>
<dbReference type="AlphaFoldDB" id="A0AAQ3SIY6"/>
<dbReference type="InterPro" id="IPR056440">
    <property type="entry name" value="Zn-ribbon_GIR1"/>
</dbReference>